<evidence type="ECO:0000313" key="2">
    <source>
        <dbReference type="Proteomes" id="UP000000657"/>
    </source>
</evidence>
<gene>
    <name evidence="1" type="ordered locus">FRAAL1711</name>
</gene>
<dbReference type="HOGENOM" id="CLU_3409369_0_0_11"/>
<dbReference type="KEGG" id="fal:FRAAL1711"/>
<keyword evidence="2" id="KW-1185">Reference proteome</keyword>
<dbReference type="AlphaFoldDB" id="Q0RQ13"/>
<dbReference type="Proteomes" id="UP000000657">
    <property type="component" value="Chromosome"/>
</dbReference>
<sequence length="29" mass="3139">MGSPDRLAPKRTRVLVDVAVPCNGCPEWA</sequence>
<dbReference type="EMBL" id="CT573213">
    <property type="protein sequence ID" value="CAJ60364.1"/>
    <property type="molecule type" value="Genomic_DNA"/>
</dbReference>
<organism evidence="1 2">
    <name type="scientific">Frankia alni (strain DSM 45986 / CECT 9034 / ACN14a)</name>
    <dbReference type="NCBI Taxonomy" id="326424"/>
    <lineage>
        <taxon>Bacteria</taxon>
        <taxon>Bacillati</taxon>
        <taxon>Actinomycetota</taxon>
        <taxon>Actinomycetes</taxon>
        <taxon>Frankiales</taxon>
        <taxon>Frankiaceae</taxon>
        <taxon>Frankia</taxon>
    </lineage>
</organism>
<evidence type="ECO:0000313" key="1">
    <source>
        <dbReference type="EMBL" id="CAJ60364.1"/>
    </source>
</evidence>
<protein>
    <submittedName>
        <fullName evidence="1">Uncharacterized protein</fullName>
    </submittedName>
</protein>
<proteinExistence type="predicted"/>
<accession>Q0RQ13</accession>
<reference evidence="1 2" key="1">
    <citation type="journal article" date="2007" name="Genome Res.">
        <title>Genome characteristics of facultatively symbiotic Frankia sp. strains reflect host range and host plant biogeography.</title>
        <authorList>
            <person name="Normand P."/>
            <person name="Lapierre P."/>
            <person name="Tisa L.S."/>
            <person name="Gogarten J.P."/>
            <person name="Alloisio N."/>
            <person name="Bagnarol E."/>
            <person name="Bassi C.A."/>
            <person name="Berry A.M."/>
            <person name="Bickhart D.M."/>
            <person name="Choisne N."/>
            <person name="Couloux A."/>
            <person name="Cournoyer B."/>
            <person name="Cruveiller S."/>
            <person name="Daubin V."/>
            <person name="Demange N."/>
            <person name="Francino M.P."/>
            <person name="Goltsman E."/>
            <person name="Huang Y."/>
            <person name="Kopp O.R."/>
            <person name="Labarre L."/>
            <person name="Lapidus A."/>
            <person name="Lavire C."/>
            <person name="Marechal J."/>
            <person name="Martinez M."/>
            <person name="Mastronunzio J.E."/>
            <person name="Mullin B.C."/>
            <person name="Niemann J."/>
            <person name="Pujic P."/>
            <person name="Rawnsley T."/>
            <person name="Rouy Z."/>
            <person name="Schenowitz C."/>
            <person name="Sellstedt A."/>
            <person name="Tavares F."/>
            <person name="Tomkins J.P."/>
            <person name="Vallenet D."/>
            <person name="Valverde C."/>
            <person name="Wall L.G."/>
            <person name="Wang Y."/>
            <person name="Medigue C."/>
            <person name="Benson D.R."/>
        </authorList>
    </citation>
    <scope>NUCLEOTIDE SEQUENCE [LARGE SCALE GENOMIC DNA]</scope>
    <source>
        <strain evidence="2">DSM 45986 / CECT 9034 / ACN14a</strain>
    </source>
</reference>
<name>Q0RQ13_FRAAA</name>